<protein>
    <submittedName>
        <fullName evidence="2">Uncharacterized protein</fullName>
    </submittedName>
</protein>
<evidence type="ECO:0000313" key="2">
    <source>
        <dbReference type="EMBL" id="MFC6868552.1"/>
    </source>
</evidence>
<evidence type="ECO:0000313" key="3">
    <source>
        <dbReference type="Proteomes" id="UP001596337"/>
    </source>
</evidence>
<evidence type="ECO:0000256" key="1">
    <source>
        <dbReference type="SAM" id="MobiDB-lite"/>
    </source>
</evidence>
<dbReference type="EMBL" id="JBHSXX010000001">
    <property type="protein sequence ID" value="MFC6868552.1"/>
    <property type="molecule type" value="Genomic_DNA"/>
</dbReference>
<proteinExistence type="predicted"/>
<sequence>MDSARPLHEVFDALSDGALDDPVAALRDAGHDLPIDLIGDALAHYAGTADIAVAEHLAPFVTAHAAGEDVDPEAALALLASAPTGDLDDLDAADAEAGEALGIAFGTGSDDLDFGAGAATVDGAADEAGLVGLENAEPLPAPADVPEDSSVAALPELFGSGSPDETDAGATDGETDPGITDA</sequence>
<organism evidence="2 3">
    <name type="scientific">Haloechinothrix salitolerans</name>
    <dbReference type="NCBI Taxonomy" id="926830"/>
    <lineage>
        <taxon>Bacteria</taxon>
        <taxon>Bacillati</taxon>
        <taxon>Actinomycetota</taxon>
        <taxon>Actinomycetes</taxon>
        <taxon>Pseudonocardiales</taxon>
        <taxon>Pseudonocardiaceae</taxon>
        <taxon>Haloechinothrix</taxon>
    </lineage>
</organism>
<gene>
    <name evidence="2" type="ORF">ACFQGD_15545</name>
</gene>
<keyword evidence="3" id="KW-1185">Reference proteome</keyword>
<dbReference type="RefSeq" id="WP_345392558.1">
    <property type="nucleotide sequence ID" value="NZ_BAABLA010000011.1"/>
</dbReference>
<comment type="caution">
    <text evidence="2">The sequence shown here is derived from an EMBL/GenBank/DDBJ whole genome shotgun (WGS) entry which is preliminary data.</text>
</comment>
<accession>A0ABW2C1H3</accession>
<dbReference type="Proteomes" id="UP001596337">
    <property type="component" value="Unassembled WGS sequence"/>
</dbReference>
<reference evidence="3" key="1">
    <citation type="journal article" date="2019" name="Int. J. Syst. Evol. Microbiol.">
        <title>The Global Catalogue of Microorganisms (GCM) 10K type strain sequencing project: providing services to taxonomists for standard genome sequencing and annotation.</title>
        <authorList>
            <consortium name="The Broad Institute Genomics Platform"/>
            <consortium name="The Broad Institute Genome Sequencing Center for Infectious Disease"/>
            <person name="Wu L."/>
            <person name="Ma J."/>
        </authorList>
    </citation>
    <scope>NUCLEOTIDE SEQUENCE [LARGE SCALE GENOMIC DNA]</scope>
    <source>
        <strain evidence="3">KCTC 32255</strain>
    </source>
</reference>
<name>A0ABW2C1H3_9PSEU</name>
<feature type="region of interest" description="Disordered" evidence="1">
    <location>
        <begin position="134"/>
        <end position="182"/>
    </location>
</feature>